<proteinExistence type="predicted"/>
<gene>
    <name evidence="1" type="ORF">NNL38_02950</name>
</gene>
<accession>A0ABY5GGF4</accession>
<dbReference type="Proteomes" id="UP001057998">
    <property type="component" value="Chromosome 1"/>
</dbReference>
<dbReference type="RefSeq" id="WP_255389572.1">
    <property type="nucleotide sequence ID" value="NZ_CP101508.1"/>
</dbReference>
<sequence>MSSEITQALEQAIASLIAEGKEPSVALIKSRLSRPLPMPLIIQALQAWKKNARVPNIEQTPAPQNQEARIAQLEQQVASLAARLEQLEQQSGSS</sequence>
<reference evidence="1" key="1">
    <citation type="submission" date="2022-07" db="EMBL/GenBank/DDBJ databases">
        <title>Genome sequencing of Photobacterium atrarenae GJH2-4.</title>
        <authorList>
            <person name="Park S.-J."/>
        </authorList>
    </citation>
    <scope>NUCLEOTIDE SEQUENCE</scope>
    <source>
        <strain evidence="1">GJH2-4</strain>
    </source>
</reference>
<protein>
    <recommendedName>
        <fullName evidence="3">KfrA N-terminal DNA-binding domain-containing protein</fullName>
    </recommendedName>
</protein>
<evidence type="ECO:0000313" key="2">
    <source>
        <dbReference type="Proteomes" id="UP001057998"/>
    </source>
</evidence>
<name>A0ABY5GGF4_9GAMM</name>
<evidence type="ECO:0000313" key="1">
    <source>
        <dbReference type="EMBL" id="UTV28261.1"/>
    </source>
</evidence>
<organism evidence="1 2">
    <name type="scientific">Photobacterium atrarenae</name>
    <dbReference type="NCBI Taxonomy" id="865757"/>
    <lineage>
        <taxon>Bacteria</taxon>
        <taxon>Pseudomonadati</taxon>
        <taxon>Pseudomonadota</taxon>
        <taxon>Gammaproteobacteria</taxon>
        <taxon>Vibrionales</taxon>
        <taxon>Vibrionaceae</taxon>
        <taxon>Photobacterium</taxon>
    </lineage>
</organism>
<dbReference type="EMBL" id="CP101508">
    <property type="protein sequence ID" value="UTV28261.1"/>
    <property type="molecule type" value="Genomic_DNA"/>
</dbReference>
<keyword evidence="2" id="KW-1185">Reference proteome</keyword>
<evidence type="ECO:0008006" key="3">
    <source>
        <dbReference type="Google" id="ProtNLM"/>
    </source>
</evidence>